<comment type="caution">
    <text evidence="3">The sequence shown here is derived from an EMBL/GenBank/DDBJ whole genome shotgun (WGS) entry which is preliminary data.</text>
</comment>
<protein>
    <recommendedName>
        <fullName evidence="2">MAGE domain-containing protein</fullName>
    </recommendedName>
</protein>
<dbReference type="InterPro" id="IPR041899">
    <property type="entry name" value="MAGE_WH2"/>
</dbReference>
<dbReference type="Pfam" id="PF01454">
    <property type="entry name" value="MAGE"/>
    <property type="match status" value="1"/>
</dbReference>
<feature type="region of interest" description="Disordered" evidence="1">
    <location>
        <begin position="1"/>
        <end position="84"/>
    </location>
</feature>
<dbReference type="InterPro" id="IPR041898">
    <property type="entry name" value="MAGE_WH1"/>
</dbReference>
<dbReference type="SMART" id="SM01373">
    <property type="entry name" value="MAGE"/>
    <property type="match status" value="1"/>
</dbReference>
<evidence type="ECO:0000313" key="3">
    <source>
        <dbReference type="EMBL" id="KAK9804573.1"/>
    </source>
</evidence>
<reference evidence="3 4" key="1">
    <citation type="journal article" date="2024" name="Nat. Commun.">
        <title>Phylogenomics reveals the evolutionary origins of lichenization in chlorophyte algae.</title>
        <authorList>
            <person name="Puginier C."/>
            <person name="Libourel C."/>
            <person name="Otte J."/>
            <person name="Skaloud P."/>
            <person name="Haon M."/>
            <person name="Grisel S."/>
            <person name="Petersen M."/>
            <person name="Berrin J.G."/>
            <person name="Delaux P.M."/>
            <person name="Dal Grande F."/>
            <person name="Keller J."/>
        </authorList>
    </citation>
    <scope>NUCLEOTIDE SEQUENCE [LARGE SCALE GENOMIC DNA]</scope>
    <source>
        <strain evidence="3 4">SAG 2036</strain>
    </source>
</reference>
<feature type="domain" description="MAGE" evidence="2">
    <location>
        <begin position="242"/>
        <end position="298"/>
    </location>
</feature>
<dbReference type="Gene3D" id="1.10.10.1200">
    <property type="entry name" value="MAGE homology domain, winged helix WH1 motif"/>
    <property type="match status" value="1"/>
</dbReference>
<evidence type="ECO:0000259" key="2">
    <source>
        <dbReference type="PROSITE" id="PS50838"/>
    </source>
</evidence>
<evidence type="ECO:0000313" key="4">
    <source>
        <dbReference type="Proteomes" id="UP001465755"/>
    </source>
</evidence>
<name>A0AAW1P3F6_9CHLO</name>
<dbReference type="InterPro" id="IPR002190">
    <property type="entry name" value="MHD_dom"/>
</dbReference>
<dbReference type="InterPro" id="IPR037445">
    <property type="entry name" value="MAGE"/>
</dbReference>
<keyword evidence="4" id="KW-1185">Reference proteome</keyword>
<gene>
    <name evidence="3" type="ORF">WJX73_001097</name>
</gene>
<dbReference type="Proteomes" id="UP001465755">
    <property type="component" value="Unassembled WGS sequence"/>
</dbReference>
<proteinExistence type="predicted"/>
<dbReference type="Gene3D" id="1.10.10.1210">
    <property type="entry name" value="MAGE homology domain, winged helix WH2 motif"/>
    <property type="match status" value="1"/>
</dbReference>
<evidence type="ECO:0000256" key="1">
    <source>
        <dbReference type="SAM" id="MobiDB-lite"/>
    </source>
</evidence>
<dbReference type="PANTHER" id="PTHR11736">
    <property type="entry name" value="MELANOMA-ASSOCIATED ANTIGEN MAGE ANTIGEN"/>
    <property type="match status" value="1"/>
</dbReference>
<organism evidence="3 4">
    <name type="scientific">Symbiochloris irregularis</name>
    <dbReference type="NCBI Taxonomy" id="706552"/>
    <lineage>
        <taxon>Eukaryota</taxon>
        <taxon>Viridiplantae</taxon>
        <taxon>Chlorophyta</taxon>
        <taxon>core chlorophytes</taxon>
        <taxon>Trebouxiophyceae</taxon>
        <taxon>Trebouxiales</taxon>
        <taxon>Trebouxiaceae</taxon>
        <taxon>Symbiochloris</taxon>
    </lineage>
</organism>
<accession>A0AAW1P3F6</accession>
<dbReference type="PANTHER" id="PTHR11736:SF14">
    <property type="entry name" value="NSE3 HOMOLOG, SMC5-SMC6 COMPLEX COMPONENT"/>
    <property type="match status" value="1"/>
</dbReference>
<dbReference type="PROSITE" id="PS50838">
    <property type="entry name" value="MAGE"/>
    <property type="match status" value="1"/>
</dbReference>
<dbReference type="EMBL" id="JALJOQ010000049">
    <property type="protein sequence ID" value="KAK9804573.1"/>
    <property type="molecule type" value="Genomic_DNA"/>
</dbReference>
<sequence>MAASPSPAWGRSTRSRRSSRMDVDEDEPAERPQRRRLRRRIDDDEGPAAAIATATENGNAPEQPHAYAQAQGNADGAQVSRDPADQRAHFMQCAHAYDEKADGAWETVGRTIISDQEKDALVAQVMRLMLFKQQKTPDLPVKRSELTGLINAGYKDARKRAHLATAVIPEAQHRFMLSLGLEMKEIKLKGNQNQLQASQAPAGASQAGNSGPAIYVLQNPLPDDLRMVCAVPPKPACLNQALAMVLLQLIHHSGGQLYEDEMWRLLESLGVKKGHVHTTFGVKPDAQILEMLQRRYLSEAVGEFVGAEGNPVKAYEIGEVAVDELGGQLQAFDAQIFGDAPQ</sequence>
<dbReference type="GO" id="GO:0005634">
    <property type="term" value="C:nucleus"/>
    <property type="evidence" value="ECO:0007669"/>
    <property type="project" value="TreeGrafter"/>
</dbReference>
<dbReference type="AlphaFoldDB" id="A0AAW1P3F6"/>